<organism evidence="1">
    <name type="scientific">uncultured Gemmatimonadota bacterium</name>
    <dbReference type="NCBI Taxonomy" id="203437"/>
    <lineage>
        <taxon>Bacteria</taxon>
        <taxon>Pseudomonadati</taxon>
        <taxon>Gemmatimonadota</taxon>
        <taxon>environmental samples</taxon>
    </lineage>
</organism>
<proteinExistence type="predicted"/>
<protein>
    <submittedName>
        <fullName evidence="1">Uncharacterized protein</fullName>
    </submittedName>
</protein>
<dbReference type="AlphaFoldDB" id="A0A6J4MXD3"/>
<name>A0A6J4MXD3_9BACT</name>
<accession>A0A6J4MXD3</accession>
<sequence>MVTGNRVTASIQAETWLEPIPEITDAVRIRKMHHITAIGDDIEHTNATSTPAGGNGT</sequence>
<gene>
    <name evidence="1" type="ORF">AVDCRST_MAG89-4423</name>
</gene>
<dbReference type="EMBL" id="CADCTV010000927">
    <property type="protein sequence ID" value="CAA9369253.1"/>
    <property type="molecule type" value="Genomic_DNA"/>
</dbReference>
<reference evidence="1" key="1">
    <citation type="submission" date="2020-02" db="EMBL/GenBank/DDBJ databases">
        <authorList>
            <person name="Meier V. D."/>
        </authorList>
    </citation>
    <scope>NUCLEOTIDE SEQUENCE</scope>
    <source>
        <strain evidence="1">AVDCRST_MAG89</strain>
    </source>
</reference>
<evidence type="ECO:0000313" key="1">
    <source>
        <dbReference type="EMBL" id="CAA9369253.1"/>
    </source>
</evidence>